<evidence type="ECO:0000313" key="4">
    <source>
        <dbReference type="Proteomes" id="UP000199197"/>
    </source>
</evidence>
<gene>
    <name evidence="3" type="ORF">JGI23_00028</name>
</gene>
<dbReference type="PANTHER" id="PTHR40050:SF1">
    <property type="entry name" value="INNER SPORE COAT PROTEIN H"/>
    <property type="match status" value="1"/>
</dbReference>
<organism evidence="3 4">
    <name type="scientific">Candidatus Chryseopegocella kryptomonas</name>
    <dbReference type="NCBI Taxonomy" id="1633643"/>
    <lineage>
        <taxon>Bacteria</taxon>
        <taxon>Pseudomonadati</taxon>
        <taxon>Candidatus Kryptoniota</taxon>
        <taxon>Candidatus Chryseopegocella</taxon>
    </lineage>
</organism>
<dbReference type="Gene3D" id="2.130.10.10">
    <property type="entry name" value="YVTN repeat-like/Quinoprotein amine dehydrogenase"/>
    <property type="match status" value="1"/>
</dbReference>
<dbReference type="SUPFAM" id="SSF110296">
    <property type="entry name" value="Oligoxyloglucan reducing end-specific cellobiohydrolase"/>
    <property type="match status" value="1"/>
</dbReference>
<feature type="domain" description="Secretion system C-terminal sorting" evidence="2">
    <location>
        <begin position="853"/>
        <end position="928"/>
    </location>
</feature>
<dbReference type="EMBL" id="CZVW01000001">
    <property type="protein sequence ID" value="CUS95949.1"/>
    <property type="molecule type" value="Genomic_DNA"/>
</dbReference>
<evidence type="ECO:0000313" key="3">
    <source>
        <dbReference type="EMBL" id="CUS95949.1"/>
    </source>
</evidence>
<accession>A0A0P1MKY0</accession>
<dbReference type="InterPro" id="IPR014867">
    <property type="entry name" value="Spore_coat_CotH_CotH2/3/7"/>
</dbReference>
<dbReference type="OrthoDB" id="3235126at2"/>
<dbReference type="PANTHER" id="PTHR40050">
    <property type="entry name" value="INNER SPORE COAT PROTEIN H"/>
    <property type="match status" value="1"/>
</dbReference>
<dbReference type="InterPro" id="IPR028203">
    <property type="entry name" value="PSII_CF48-like_dom"/>
</dbReference>
<dbReference type="InterPro" id="IPR011041">
    <property type="entry name" value="Quinoprot_gluc/sorb_DH_b-prop"/>
</dbReference>
<dbReference type="Pfam" id="PF18962">
    <property type="entry name" value="Por_Secre_tail"/>
    <property type="match status" value="1"/>
</dbReference>
<dbReference type="SUPFAM" id="SSF50952">
    <property type="entry name" value="Soluble quinoprotein glucose dehydrogenase"/>
    <property type="match status" value="1"/>
</dbReference>
<feature type="domain" description="Photosynthesis system II assembly factor Ycf48/Hcf136-like" evidence="1">
    <location>
        <begin position="550"/>
        <end position="643"/>
    </location>
</feature>
<evidence type="ECO:0000259" key="2">
    <source>
        <dbReference type="Pfam" id="PF18962"/>
    </source>
</evidence>
<dbReference type="Gene3D" id="2.60.40.4070">
    <property type="match status" value="1"/>
</dbReference>
<protein>
    <submittedName>
        <fullName evidence="3">Por secretion system C-terminal sorting domain-containing protein</fullName>
    </submittedName>
</protein>
<proteinExistence type="predicted"/>
<dbReference type="InterPro" id="IPR026444">
    <property type="entry name" value="Secre_tail"/>
</dbReference>
<sequence>MRIAKAFFISILATALSFSQGVREFSIIINPDSLLLLYSRNIWDKTYVPMRFVPEDGSGHAGGIRFKGHSSRYYPKKPFTVKFNKGQEFEGWREMGFNAMYTDKSLMREELAWQISRKLGIIGPETYYANLYINGKNYGLYLFVERIDETFKRTPEKYGFMKGGSMYEPVDDYHMGDLFIPLDSNDYFKFYDKKFPADSNYSDLIQLIKEINETPAEDFHNFIERKFIGETVLNWFLLNTLTHMGDTYNKNYYLYHDSVSDKWLIIPWDYDLSFGRDGTGVLPYPLNLLNDKFKYWYMLPYHGVDNPLKIKFFQNSILVSRFKQKLDSVLTYIFTEDKMLALIDSLKNLIRNYVYRDEFKWGTNKEFDEQVEALKYYVTARIFFLYKWLSNYWPGEENKATLRITRLDTVYHFVDKNGRLLGSIWFYEANGLDSLTVIVYPDSIPPYLPDDVLPDKYVRRVFKIIPYPSSAKFRARIRLEYRDESLTRTELGVGILDEHFLKLHYFDGQSWKPLETNVNSYANTLTVDNVSDEVLNENTTLSAFIPVDYKLRWNKIETLSWDKLLKIKFANKDTGYVVGETSSIFITKDGGRTWLYRTKALGKELKLNDIAFADSLVYIVGEQGLVYKGKIGDTLWTQIELGTRDNFKQIGFYNGRYGFIRGESEFYYTSDAGNTWQKLSFYVNGETEIKSEDAFASVKKNSIILWRAGSNDSVSVFVSYVDTSLRKIKLYKDGVFYVVASDDSIYVVKDTIVISRPLKARVNDIKIIDSLKIFVACDDGVVLYTKDSGNSWHLQPIGVTNDIYSVEFIDSLKGFAVGNFGLLLSTEQGGYTKVIFAQNQPEVPAVFKLHQNYPNPFNSSTKIYYEVPYPSEVKIEVYDILGRKVATLVDGYKNSGVHFVDFSAVNLASGIYFYVMKAKNIIISKKMVLLK</sequence>
<dbReference type="Proteomes" id="UP000199197">
    <property type="component" value="Unassembled WGS sequence"/>
</dbReference>
<evidence type="ECO:0000259" key="1">
    <source>
        <dbReference type="Pfam" id="PF14870"/>
    </source>
</evidence>
<dbReference type="AlphaFoldDB" id="A0A0P1MKY0"/>
<dbReference type="Pfam" id="PF14870">
    <property type="entry name" value="PSII_BNR"/>
    <property type="match status" value="1"/>
</dbReference>
<dbReference type="NCBIfam" id="TIGR04183">
    <property type="entry name" value="Por_Secre_tail"/>
    <property type="match status" value="1"/>
</dbReference>
<dbReference type="Pfam" id="PF08757">
    <property type="entry name" value="CotH"/>
    <property type="match status" value="1"/>
</dbReference>
<dbReference type="RefSeq" id="WP_092346589.1">
    <property type="nucleotide sequence ID" value="NZ_CZVW01000001.1"/>
</dbReference>
<name>A0A0P1MKY0_9BACT</name>
<keyword evidence="4" id="KW-1185">Reference proteome</keyword>
<reference evidence="4" key="1">
    <citation type="submission" date="2015-11" db="EMBL/GenBank/DDBJ databases">
        <authorList>
            <person name="Varghese N."/>
        </authorList>
    </citation>
    <scope>NUCLEOTIDE SEQUENCE [LARGE SCALE GENOMIC DNA]</scope>
    <source>
        <strain evidence="4">JGI-23</strain>
    </source>
</reference>
<dbReference type="InterPro" id="IPR015943">
    <property type="entry name" value="WD40/YVTN_repeat-like_dom_sf"/>
</dbReference>